<comment type="catalytic activity">
    <reaction evidence="10">
        <text>L-lysyl-L-lysine(out) = L-lysyl-L-lysine(in)</text>
        <dbReference type="Rhea" id="RHEA:79403"/>
        <dbReference type="ChEBI" id="CHEBI:229956"/>
    </reaction>
</comment>
<evidence type="ECO:0000256" key="13">
    <source>
        <dbReference type="ARBA" id="ARBA00044919"/>
    </source>
</evidence>
<dbReference type="OrthoDB" id="10255148at2759"/>
<gene>
    <name evidence="21" type="ORF">C6P46_000119</name>
</gene>
<feature type="transmembrane region" description="Helical" evidence="20">
    <location>
        <begin position="497"/>
        <end position="517"/>
    </location>
</feature>
<feature type="transmembrane region" description="Helical" evidence="20">
    <location>
        <begin position="566"/>
        <end position="585"/>
    </location>
</feature>
<evidence type="ECO:0000313" key="22">
    <source>
        <dbReference type="Proteomes" id="UP000777482"/>
    </source>
</evidence>
<evidence type="ECO:0000256" key="4">
    <source>
        <dbReference type="ARBA" id="ARBA00044881"/>
    </source>
</evidence>
<comment type="catalytic activity">
    <reaction evidence="9">
        <text>L-arginyl-L-alpha-amino acid(out) = L-arginyl-L-alpha-amino acid(in)</text>
        <dbReference type="Rhea" id="RHEA:79371"/>
        <dbReference type="ChEBI" id="CHEBI:84315"/>
    </reaction>
</comment>
<dbReference type="AlphaFoldDB" id="A0A9P7B943"/>
<dbReference type="PANTHER" id="PTHR23512">
    <property type="entry name" value="MAJOR FACILITATOR SUPERFAMILY DOMAIN-CONTAINING PROTEIN 1"/>
    <property type="match status" value="1"/>
</dbReference>
<evidence type="ECO:0000256" key="14">
    <source>
        <dbReference type="ARBA" id="ARBA00044924"/>
    </source>
</evidence>
<keyword evidence="20" id="KW-0472">Membrane</keyword>
<comment type="catalytic activity">
    <reaction evidence="14">
        <text>L-lysyl-glycine(out) = L-lysyl-glycine(in)</text>
        <dbReference type="Rhea" id="RHEA:79407"/>
        <dbReference type="ChEBI" id="CHEBI:191202"/>
    </reaction>
</comment>
<feature type="transmembrane region" description="Helical" evidence="20">
    <location>
        <begin position="221"/>
        <end position="242"/>
    </location>
</feature>
<comment type="catalytic activity">
    <reaction evidence="5">
        <text>L-alpha-aminoacyl-L-histidine(out) = L-alpha-aminoacyl-L-histidine(in)</text>
        <dbReference type="Rhea" id="RHEA:79375"/>
        <dbReference type="ChEBI" id="CHEBI:229967"/>
    </reaction>
</comment>
<feature type="transmembrane region" description="Helical" evidence="20">
    <location>
        <begin position="156"/>
        <end position="176"/>
    </location>
</feature>
<comment type="catalytic activity">
    <reaction evidence="4">
        <text>L-alpha-aminoacyl-L-arginine(out) = L-alpha-aminoacyl-L-arginine(in)</text>
        <dbReference type="Rhea" id="RHEA:79367"/>
        <dbReference type="ChEBI" id="CHEBI:229968"/>
    </reaction>
</comment>
<feature type="region of interest" description="Disordered" evidence="19">
    <location>
        <begin position="533"/>
        <end position="554"/>
    </location>
</feature>
<dbReference type="Proteomes" id="UP000777482">
    <property type="component" value="Unassembled WGS sequence"/>
</dbReference>
<evidence type="ECO:0000256" key="10">
    <source>
        <dbReference type="ARBA" id="ARBA00044900"/>
    </source>
</evidence>
<comment type="catalytic activity">
    <reaction evidence="12">
        <text>L-histidyl-L-alpha-amino acid(out) = L-histidyl-L-alpha-amino acid(in)</text>
        <dbReference type="Rhea" id="RHEA:79379"/>
        <dbReference type="ChEBI" id="CHEBI:229964"/>
    </reaction>
</comment>
<comment type="subcellular location">
    <subcellularLocation>
        <location evidence="1">Membrane</location>
        <topology evidence="1">Multi-pass membrane protein</topology>
    </subcellularLocation>
</comment>
<evidence type="ECO:0000256" key="8">
    <source>
        <dbReference type="ARBA" id="ARBA00044898"/>
    </source>
</evidence>
<evidence type="ECO:0000256" key="11">
    <source>
        <dbReference type="ARBA" id="ARBA00044903"/>
    </source>
</evidence>
<feature type="transmembrane region" description="Helical" evidence="20">
    <location>
        <begin position="130"/>
        <end position="149"/>
    </location>
</feature>
<comment type="catalytic activity">
    <reaction evidence="8">
        <text>L-aspartyl-L-lysine(out) = L-aspartyl-L-lysine(in)</text>
        <dbReference type="Rhea" id="RHEA:79411"/>
        <dbReference type="ChEBI" id="CHEBI:229953"/>
    </reaction>
</comment>
<feature type="transmembrane region" description="Helical" evidence="20">
    <location>
        <begin position="93"/>
        <end position="110"/>
    </location>
</feature>
<feature type="transmembrane region" description="Helical" evidence="20">
    <location>
        <begin position="254"/>
        <end position="276"/>
    </location>
</feature>
<comment type="catalytic activity">
    <reaction evidence="6">
        <text>L-lysyl-L-alpha-amino acid(out) = L-lysyl-L-alpha-amino acid(in)</text>
        <dbReference type="Rhea" id="RHEA:79387"/>
        <dbReference type="ChEBI" id="CHEBI:229965"/>
    </reaction>
</comment>
<evidence type="ECO:0000256" key="12">
    <source>
        <dbReference type="ARBA" id="ARBA00044912"/>
    </source>
</evidence>
<comment type="catalytic activity">
    <reaction evidence="11">
        <text>L-arginyl-glycine(out) = L-arginyl-glycine(in)</text>
        <dbReference type="Rhea" id="RHEA:79391"/>
        <dbReference type="ChEBI" id="CHEBI:229955"/>
    </reaction>
</comment>
<keyword evidence="20" id="KW-1133">Transmembrane helix</keyword>
<comment type="caution">
    <text evidence="21">The sequence shown here is derived from an EMBL/GenBank/DDBJ whole genome shotgun (WGS) entry which is preliminary data.</text>
</comment>
<evidence type="ECO:0000256" key="5">
    <source>
        <dbReference type="ARBA" id="ARBA00044884"/>
    </source>
</evidence>
<dbReference type="Gene3D" id="1.20.1250.20">
    <property type="entry name" value="MFS general substrate transporter like domains"/>
    <property type="match status" value="1"/>
</dbReference>
<feature type="transmembrane region" description="Helical" evidence="20">
    <location>
        <begin position="297"/>
        <end position="324"/>
    </location>
</feature>
<dbReference type="SUPFAM" id="SSF103473">
    <property type="entry name" value="MFS general substrate transporter"/>
    <property type="match status" value="1"/>
</dbReference>
<dbReference type="InterPro" id="IPR036259">
    <property type="entry name" value="MFS_trans_sf"/>
</dbReference>
<dbReference type="InterPro" id="IPR011701">
    <property type="entry name" value="MFS"/>
</dbReference>
<feature type="transmembrane region" description="Helical" evidence="20">
    <location>
        <begin position="188"/>
        <end position="209"/>
    </location>
</feature>
<accession>A0A9P7B943</accession>
<dbReference type="GO" id="GO:0022857">
    <property type="term" value="F:transmembrane transporter activity"/>
    <property type="evidence" value="ECO:0007669"/>
    <property type="project" value="InterPro"/>
</dbReference>
<name>A0A9P7B943_RHOMI</name>
<evidence type="ECO:0000256" key="7">
    <source>
        <dbReference type="ARBA" id="ARBA00044893"/>
    </source>
</evidence>
<evidence type="ECO:0000256" key="15">
    <source>
        <dbReference type="ARBA" id="ARBA00044985"/>
    </source>
</evidence>
<sequence>MQHPLRSASATPDSATGWEAVDREIEQLAQQGRMDESKAAKLAEGADDVEDGREAPPPPGEGDHGASDDAEALHAEAEQYIRRLDPEEQTRKVILLACACCLSIGSHYATYDLGPIKNSLGTSESGFAGFVSAIELANTVTPLVAGFLVAKLGAAVCGLVATGLVFGGQIIVYFAQSLEGGAAGNLPLMVLGLLVFGAGTSPLAVVQESIILQHNDSSSRFVARSIAAGLVLGKAGSFAGAWSSEPLYAISPRLPFLVALCLTFFSFSASLLYALVERRDTRARAGRKDAAHHHHQPLRLSTLAYFGSPFWWYMGVCALAGTWYTTEHLSSHLLQSVYSIPEAEASPAAALVLGAPLLVGPGQDSGRSVVADPLFTLQCYPLLGYFLDRRPNLLDRFWIAVPSLISFTYFSYLLLGPVIPAFLAILPAALGVGSGTLLLVLVVPRIVEPDQAATALGAHKSIEMAGAIIIQTLCGRLLSLESHTHRPDEQLDEDPTWAISLLLAVSLVQVGVVARWWSVIRATARSKATSVPTEEEELGLLDDERVPSPLSSSSSEFENAARGYRCLYAASGIVVLSWVCFLSNLV</sequence>
<protein>
    <recommendedName>
        <fullName evidence="15">Lysosomal dipeptide transporter MFSD1</fullName>
    </recommendedName>
    <alternativeName>
        <fullName evidence="16">Major facilitator superfamily domain-containing protein 1</fullName>
    </alternativeName>
</protein>
<keyword evidence="22" id="KW-1185">Reference proteome</keyword>
<reference evidence="21 22" key="1">
    <citation type="submission" date="2020-11" db="EMBL/GenBank/DDBJ databases">
        <title>Kefir isolates.</title>
        <authorList>
            <person name="Marcisauskas S."/>
            <person name="Kim Y."/>
            <person name="Blasche S."/>
        </authorList>
    </citation>
    <scope>NUCLEOTIDE SEQUENCE [LARGE SCALE GENOMIC DNA]</scope>
    <source>
        <strain evidence="21 22">KR</strain>
    </source>
</reference>
<dbReference type="PANTHER" id="PTHR23512:SF12">
    <property type="entry name" value="TRANSPORTER, PUTATIVE (AFU_ORTHOLOGUE AFUA_4G00260)-RELATED"/>
    <property type="match status" value="1"/>
</dbReference>
<feature type="transmembrane region" description="Helical" evidence="20">
    <location>
        <begin position="397"/>
        <end position="415"/>
    </location>
</feature>
<comment type="catalytic activity">
    <reaction evidence="13">
        <text>L-alanyl-L-lysine(out) = L-alanyl-L-lysine(in)</text>
        <dbReference type="Rhea" id="RHEA:79415"/>
        <dbReference type="ChEBI" id="CHEBI:192470"/>
    </reaction>
</comment>
<evidence type="ECO:0000256" key="18">
    <source>
        <dbReference type="ARBA" id="ARBA00046376"/>
    </source>
</evidence>
<dbReference type="EMBL" id="PUHQ01000001">
    <property type="protein sequence ID" value="KAG0667582.1"/>
    <property type="molecule type" value="Genomic_DNA"/>
</dbReference>
<evidence type="ECO:0000256" key="19">
    <source>
        <dbReference type="SAM" id="MobiDB-lite"/>
    </source>
</evidence>
<comment type="catalytic activity">
    <reaction evidence="3">
        <text>L-histidyl-glycine(out) = L-histidyl-glycine(in)</text>
        <dbReference type="Rhea" id="RHEA:79395"/>
        <dbReference type="ChEBI" id="CHEBI:229957"/>
    </reaction>
</comment>
<feature type="transmembrane region" description="Helical" evidence="20">
    <location>
        <begin position="422"/>
        <end position="443"/>
    </location>
</feature>
<evidence type="ECO:0000256" key="1">
    <source>
        <dbReference type="ARBA" id="ARBA00004141"/>
    </source>
</evidence>
<proteinExistence type="predicted"/>
<comment type="function">
    <text evidence="17">Lysosomal dipeptide uniporter that selectively exports lysine, arginine or histidine-containing dipeptides with a net positive charge from the lysosome lumen into the cytosol. Could play a role in a specific type of protein O-glycosylation indirectly regulating macrophages migration and tissue invasion. Also essential for liver homeostasis.</text>
</comment>
<evidence type="ECO:0000313" key="21">
    <source>
        <dbReference type="EMBL" id="KAG0667582.1"/>
    </source>
</evidence>
<evidence type="ECO:0000256" key="3">
    <source>
        <dbReference type="ARBA" id="ARBA00044878"/>
    </source>
</evidence>
<dbReference type="InterPro" id="IPR052187">
    <property type="entry name" value="MFSD1"/>
</dbReference>
<evidence type="ECO:0000256" key="16">
    <source>
        <dbReference type="ARBA" id="ARBA00045018"/>
    </source>
</evidence>
<evidence type="ECO:0000256" key="2">
    <source>
        <dbReference type="ARBA" id="ARBA00044876"/>
    </source>
</evidence>
<comment type="catalytic activity">
    <reaction evidence="7">
        <text>L-alpha-aminoacyl-L-lysine(out) = L-alpha-aminoacyl-L-lysine(in)</text>
        <dbReference type="Rhea" id="RHEA:79383"/>
        <dbReference type="ChEBI" id="CHEBI:229966"/>
    </reaction>
</comment>
<dbReference type="GO" id="GO:0016020">
    <property type="term" value="C:membrane"/>
    <property type="evidence" value="ECO:0007669"/>
    <property type="project" value="UniProtKB-SubCell"/>
</dbReference>
<keyword evidence="20" id="KW-0812">Transmembrane</keyword>
<comment type="catalytic activity">
    <reaction evidence="2">
        <text>L-lysyl-L-alanine(out) = L-lysyl-L-alanine(in)</text>
        <dbReference type="Rhea" id="RHEA:79399"/>
        <dbReference type="ChEBI" id="CHEBI:229954"/>
    </reaction>
</comment>
<evidence type="ECO:0000256" key="9">
    <source>
        <dbReference type="ARBA" id="ARBA00044899"/>
    </source>
</evidence>
<dbReference type="Pfam" id="PF07690">
    <property type="entry name" value="MFS_1"/>
    <property type="match status" value="1"/>
</dbReference>
<organism evidence="21 22">
    <name type="scientific">Rhodotorula mucilaginosa</name>
    <name type="common">Yeast</name>
    <name type="synonym">Rhodotorula rubra</name>
    <dbReference type="NCBI Taxonomy" id="5537"/>
    <lineage>
        <taxon>Eukaryota</taxon>
        <taxon>Fungi</taxon>
        <taxon>Dikarya</taxon>
        <taxon>Basidiomycota</taxon>
        <taxon>Pucciniomycotina</taxon>
        <taxon>Microbotryomycetes</taxon>
        <taxon>Sporidiobolales</taxon>
        <taxon>Sporidiobolaceae</taxon>
        <taxon>Rhodotorula</taxon>
    </lineage>
</organism>
<evidence type="ECO:0000256" key="20">
    <source>
        <dbReference type="SAM" id="Phobius"/>
    </source>
</evidence>
<comment type="subunit">
    <text evidence="18">Homodimer. Interacts with lysosomal protein GLMP (via lumenal domain); the interaction starts while both proteins are still in the endoplasmic reticulum and is required for stabilization of MFSD1 in lysosomes but has no direct effect on its targeting to lysosomes or transporter activity.</text>
</comment>
<evidence type="ECO:0000256" key="6">
    <source>
        <dbReference type="ARBA" id="ARBA00044891"/>
    </source>
</evidence>
<evidence type="ECO:0000256" key="17">
    <source>
        <dbReference type="ARBA" id="ARBA00045709"/>
    </source>
</evidence>
<feature type="region of interest" description="Disordered" evidence="19">
    <location>
        <begin position="1"/>
        <end position="68"/>
    </location>
</feature>